<dbReference type="PANTHER" id="PTHR30001">
    <property type="entry name" value="RIBONUCLEASE"/>
    <property type="match status" value="1"/>
</dbReference>
<dbReference type="InterPro" id="IPR004659">
    <property type="entry name" value="RNase_E/G"/>
</dbReference>
<dbReference type="PANTHER" id="PTHR30001:SF0">
    <property type="entry name" value="RIBONUCLEASE G"/>
    <property type="match status" value="1"/>
</dbReference>
<evidence type="ECO:0000256" key="3">
    <source>
        <dbReference type="ARBA" id="ARBA00022801"/>
    </source>
</evidence>
<dbReference type="RefSeq" id="WP_127075581.1">
    <property type="nucleotide sequence ID" value="NZ_CP032819.1"/>
</dbReference>
<dbReference type="EMBL" id="CP032819">
    <property type="protein sequence ID" value="AZS31571.1"/>
    <property type="molecule type" value="Genomic_DNA"/>
</dbReference>
<dbReference type="KEGG" id="buy:D8S85_19810"/>
<proteinExistence type="predicted"/>
<dbReference type="GO" id="GO:0016787">
    <property type="term" value="F:hydrolase activity"/>
    <property type="evidence" value="ECO:0007669"/>
    <property type="project" value="UniProtKB-KW"/>
</dbReference>
<evidence type="ECO:0000256" key="2">
    <source>
        <dbReference type="ARBA" id="ARBA00022723"/>
    </source>
</evidence>
<dbReference type="OrthoDB" id="9804278at2"/>
<dbReference type="InterPro" id="IPR019307">
    <property type="entry name" value="RNA-bd_AU-1/RNase_E/G"/>
</dbReference>
<dbReference type="Gene3D" id="2.40.50.140">
    <property type="entry name" value="Nucleic acid-binding proteins"/>
    <property type="match status" value="1"/>
</dbReference>
<organism evidence="7 8">
    <name type="scientific">Butyricimonas faecalis</name>
    <dbReference type="NCBI Taxonomy" id="2093856"/>
    <lineage>
        <taxon>Bacteria</taxon>
        <taxon>Pseudomonadati</taxon>
        <taxon>Bacteroidota</taxon>
        <taxon>Bacteroidia</taxon>
        <taxon>Bacteroidales</taxon>
        <taxon>Odoribacteraceae</taxon>
        <taxon>Butyricimonas</taxon>
    </lineage>
</organism>
<dbReference type="Proteomes" id="UP000270673">
    <property type="component" value="Chromosome"/>
</dbReference>
<evidence type="ECO:0000256" key="1">
    <source>
        <dbReference type="ARBA" id="ARBA00001946"/>
    </source>
</evidence>
<comment type="cofactor">
    <cofactor evidence="1">
        <name>Mg(2+)</name>
        <dbReference type="ChEBI" id="CHEBI:18420"/>
    </cofactor>
</comment>
<dbReference type="GO" id="GO:0046872">
    <property type="term" value="F:metal ion binding"/>
    <property type="evidence" value="ECO:0007669"/>
    <property type="project" value="UniProtKB-KW"/>
</dbReference>
<keyword evidence="8" id="KW-1185">Reference proteome</keyword>
<evidence type="ECO:0000256" key="5">
    <source>
        <dbReference type="ARBA" id="ARBA00022884"/>
    </source>
</evidence>
<dbReference type="SUPFAM" id="SSF50249">
    <property type="entry name" value="Nucleic acid-binding proteins"/>
    <property type="match status" value="1"/>
</dbReference>
<dbReference type="InterPro" id="IPR012340">
    <property type="entry name" value="NA-bd_OB-fold"/>
</dbReference>
<evidence type="ECO:0000313" key="8">
    <source>
        <dbReference type="Proteomes" id="UP000270673"/>
    </source>
</evidence>
<dbReference type="GO" id="GO:0003723">
    <property type="term" value="F:RNA binding"/>
    <property type="evidence" value="ECO:0007669"/>
    <property type="project" value="UniProtKB-KW"/>
</dbReference>
<dbReference type="Pfam" id="PF10150">
    <property type="entry name" value="RNase_E_G"/>
    <property type="match status" value="1"/>
</dbReference>
<dbReference type="CDD" id="cd04453">
    <property type="entry name" value="S1_RNase_E"/>
    <property type="match status" value="1"/>
</dbReference>
<keyword evidence="2" id="KW-0479">Metal-binding</keyword>
<name>A0A3S9VYJ8_9BACT</name>
<reference evidence="7 8" key="1">
    <citation type="submission" date="2018-10" db="EMBL/GenBank/DDBJ databases">
        <title>Butyricimonas faecalis sp. nov., isolated from human faeces and emended description of the genus Butyricimonas.</title>
        <authorList>
            <person name="Le Roy T."/>
            <person name="Van der Smissen P."/>
            <person name="Paquot A."/>
            <person name="Delzenne N."/>
            <person name="Muccioli G."/>
            <person name="Collet J.-F."/>
            <person name="Cani P.D."/>
        </authorList>
    </citation>
    <scope>NUCLEOTIDE SEQUENCE [LARGE SCALE GENOMIC DNA]</scope>
    <source>
        <strain evidence="7 8">H184</strain>
    </source>
</reference>
<keyword evidence="5" id="KW-0694">RNA-binding</keyword>
<evidence type="ECO:0000259" key="6">
    <source>
        <dbReference type="SMART" id="SM00316"/>
    </source>
</evidence>
<keyword evidence="4" id="KW-0460">Magnesium</keyword>
<accession>A0A3S9VYJ8</accession>
<dbReference type="AlphaFoldDB" id="A0A3S9VYJ8"/>
<dbReference type="InterPro" id="IPR003029">
    <property type="entry name" value="S1_domain"/>
</dbReference>
<evidence type="ECO:0000256" key="4">
    <source>
        <dbReference type="ARBA" id="ARBA00022842"/>
    </source>
</evidence>
<dbReference type="GO" id="GO:0006364">
    <property type="term" value="P:rRNA processing"/>
    <property type="evidence" value="ECO:0007669"/>
    <property type="project" value="TreeGrafter"/>
</dbReference>
<dbReference type="NCBIfam" id="TIGR00757">
    <property type="entry name" value="RNaseEG"/>
    <property type="match status" value="1"/>
</dbReference>
<dbReference type="SMART" id="SM00316">
    <property type="entry name" value="S1"/>
    <property type="match status" value="1"/>
</dbReference>
<keyword evidence="3" id="KW-0378">Hydrolase</keyword>
<dbReference type="GO" id="GO:0005737">
    <property type="term" value="C:cytoplasm"/>
    <property type="evidence" value="ECO:0007669"/>
    <property type="project" value="TreeGrafter"/>
</dbReference>
<sequence>MNTELVIDVKAEEVVIALLKDKRLVELTTEKTSVKFAVGDIYYGKVKKIMPGLNAAFVNVGYEKDAFLHYLDLSPQFYSLDSYIKQCIARKGMPVAKLKLEPEISKNGKIGDVLSVGQYVVVQVAKEPISTKGPRLTSELSIAGRHLVLMPFSEKVSVSQKIKSVEERKRLKRLIESIRPKNFGVIVRTVAEGKNAELFDSELTELVERFETAFKHLRDIEPPKLILGEIDRTSVILRDILNPSFENIYVNDLALSKEIKRYISTIAPEKEGIVKFVSTEVPIFDHFGVDKQIKSSLGRTVSFKNGAYLIIEHTEAFHVIDVNSGNRVKLGDDQESNALEVNLAAADEVARQLQLRDMGGIIVIDFIDMQQAENRQKLFDKMRSAMELDRAKHTILPLSKFGLMQITRQRVRPEMTVTTTETCPVCHGTGKADAAVLVIDKIEDQLEFLVEEKKIKNLVLKVHPFVEAYLKKGFWSLRRKWAFKYHIHLKVIGVPSFYIYEYKFFNRFNREIELE</sequence>
<protein>
    <submittedName>
        <fullName evidence="7">Rne/Rng family ribonuclease</fullName>
    </submittedName>
</protein>
<dbReference type="GO" id="GO:0004540">
    <property type="term" value="F:RNA nuclease activity"/>
    <property type="evidence" value="ECO:0007669"/>
    <property type="project" value="InterPro"/>
</dbReference>
<feature type="domain" description="S1 motif" evidence="6">
    <location>
        <begin position="37"/>
        <end position="139"/>
    </location>
</feature>
<evidence type="ECO:0000313" key="7">
    <source>
        <dbReference type="EMBL" id="AZS31571.1"/>
    </source>
</evidence>
<gene>
    <name evidence="7" type="ORF">D8S85_19810</name>
</gene>